<dbReference type="GO" id="GO:0016787">
    <property type="term" value="F:hydrolase activity"/>
    <property type="evidence" value="ECO:0007669"/>
    <property type="project" value="UniProtKB-KW"/>
</dbReference>
<dbReference type="SUPFAM" id="SSF101478">
    <property type="entry name" value="ADP-ribosylglycohydrolase"/>
    <property type="match status" value="1"/>
</dbReference>
<protein>
    <submittedName>
        <fullName evidence="4">ADP-ribosylglycohydrolase family protein</fullName>
    </submittedName>
</protein>
<comment type="caution">
    <text evidence="4">The sequence shown here is derived from an EMBL/GenBank/DDBJ whole genome shotgun (WGS) entry which is preliminary data.</text>
</comment>
<dbReference type="PANTHER" id="PTHR16222">
    <property type="entry name" value="ADP-RIBOSYLGLYCOHYDROLASE"/>
    <property type="match status" value="1"/>
</dbReference>
<keyword evidence="3" id="KW-0460">Magnesium</keyword>
<keyword evidence="3" id="KW-0479">Metal-binding</keyword>
<feature type="binding site" evidence="3">
    <location>
        <position position="289"/>
    </location>
    <ligand>
        <name>Mg(2+)</name>
        <dbReference type="ChEBI" id="CHEBI:18420"/>
        <label>1</label>
    </ligand>
</feature>
<comment type="similarity">
    <text evidence="1">Belongs to the ADP-ribosylglycohydrolase family.</text>
</comment>
<dbReference type="Gene3D" id="1.10.4080.10">
    <property type="entry name" value="ADP-ribosylation/Crystallin J1"/>
    <property type="match status" value="1"/>
</dbReference>
<evidence type="ECO:0000256" key="2">
    <source>
        <dbReference type="ARBA" id="ARBA00022801"/>
    </source>
</evidence>
<accession>A0AA44BDZ5</accession>
<dbReference type="InterPro" id="IPR005502">
    <property type="entry name" value="Ribosyl_crysJ1"/>
</dbReference>
<reference evidence="4 5" key="1">
    <citation type="submission" date="2019-04" db="EMBL/GenBank/DDBJ databases">
        <title>Isachenkonia alkalipeptolytica gen. nov. sp. nov. a new anaerobic, alkiliphilic organothrophic bacterium capable to reduce synthesized ferrihydrite isolated from a soda lake.</title>
        <authorList>
            <person name="Toshchakov S.V."/>
            <person name="Zavarzina D.G."/>
            <person name="Zhilina T.N."/>
            <person name="Kostrikina N.A."/>
            <person name="Kublanov I.V."/>
        </authorList>
    </citation>
    <scope>NUCLEOTIDE SEQUENCE [LARGE SCALE GENOMIC DNA]</scope>
    <source>
        <strain evidence="4 5">Z-1701</strain>
    </source>
</reference>
<keyword evidence="5" id="KW-1185">Reference proteome</keyword>
<dbReference type="Proteomes" id="UP000449710">
    <property type="component" value="Unassembled WGS sequence"/>
</dbReference>
<evidence type="ECO:0000256" key="3">
    <source>
        <dbReference type="PIRSR" id="PIRSR605502-1"/>
    </source>
</evidence>
<proteinExistence type="inferred from homology"/>
<keyword evidence="2" id="KW-0378">Hydrolase</keyword>
<dbReference type="GO" id="GO:0046872">
    <property type="term" value="F:metal ion binding"/>
    <property type="evidence" value="ECO:0007669"/>
    <property type="project" value="UniProtKB-KW"/>
</dbReference>
<dbReference type="InterPro" id="IPR050792">
    <property type="entry name" value="ADP-ribosylglycohydrolase"/>
</dbReference>
<dbReference type="InterPro" id="IPR036705">
    <property type="entry name" value="Ribosyl_crysJ1_sf"/>
</dbReference>
<dbReference type="Pfam" id="PF03747">
    <property type="entry name" value="ADP_ribosyl_GH"/>
    <property type="match status" value="1"/>
</dbReference>
<dbReference type="EMBL" id="SUMG01000008">
    <property type="protein sequence ID" value="NBG88482.1"/>
    <property type="molecule type" value="Genomic_DNA"/>
</dbReference>
<sequence length="348" mass="38234">MKRSSDYFRGCLLGGAIGDALGWPVEFMSYREILEKYGVGGIRDLTLSSRGVAEITDDTQMTLFTAEGILRAQNRFLSKGICHIPSVVYYAYQRWLYTQGYNEDLNESILKKSWLLFANELFHQRAPGGACVSSLLSGKQGSIQEPVNNSKGCGALARTAPLGLMFRKNEAFDVAMQCAALTHGHPSAYLSAGALAYLISSIIAGEELEPAVTSTLLKLEEYDNHQECSEKINMAIELSKLGFTNYRSIAKIGEGWLGEEALGISIYCAVKYQNSFKKALIAAVNHDGDSDSTGAITGNILGAYNGVANIPGDWISKIELRDVLVLIADDLLKEYDEETMNWERYPGY</sequence>
<organism evidence="4 5">
    <name type="scientific">Isachenkonia alkalipeptolytica</name>
    <dbReference type="NCBI Taxonomy" id="2565777"/>
    <lineage>
        <taxon>Bacteria</taxon>
        <taxon>Bacillati</taxon>
        <taxon>Bacillota</taxon>
        <taxon>Clostridia</taxon>
        <taxon>Eubacteriales</taxon>
        <taxon>Clostridiaceae</taxon>
        <taxon>Isachenkonia</taxon>
    </lineage>
</organism>
<dbReference type="AlphaFoldDB" id="A0AA44BDZ5"/>
<feature type="binding site" evidence="3">
    <location>
        <position position="56"/>
    </location>
    <ligand>
        <name>Mg(2+)</name>
        <dbReference type="ChEBI" id="CHEBI:18420"/>
        <label>1</label>
    </ligand>
</feature>
<name>A0AA44BDZ5_9CLOT</name>
<feature type="binding site" evidence="3">
    <location>
        <position position="291"/>
    </location>
    <ligand>
        <name>Mg(2+)</name>
        <dbReference type="ChEBI" id="CHEBI:18420"/>
        <label>1</label>
    </ligand>
</feature>
<evidence type="ECO:0000313" key="4">
    <source>
        <dbReference type="EMBL" id="NBG88482.1"/>
    </source>
</evidence>
<gene>
    <name evidence="4" type="ORF">ISALK_08200</name>
</gene>
<dbReference type="PANTHER" id="PTHR16222:SF24">
    <property type="entry name" value="ADP-RIBOSYLHYDROLASE ARH3"/>
    <property type="match status" value="1"/>
</dbReference>
<comment type="cofactor">
    <cofactor evidence="3">
        <name>Mg(2+)</name>
        <dbReference type="ChEBI" id="CHEBI:18420"/>
    </cofactor>
    <text evidence="3">Binds 2 magnesium ions per subunit.</text>
</comment>
<feature type="binding site" evidence="3">
    <location>
        <position position="58"/>
    </location>
    <ligand>
        <name>Mg(2+)</name>
        <dbReference type="ChEBI" id="CHEBI:18420"/>
        <label>1</label>
    </ligand>
</feature>
<evidence type="ECO:0000256" key="1">
    <source>
        <dbReference type="ARBA" id="ARBA00010702"/>
    </source>
</evidence>
<evidence type="ECO:0000313" key="5">
    <source>
        <dbReference type="Proteomes" id="UP000449710"/>
    </source>
</evidence>
<feature type="binding site" evidence="3">
    <location>
        <position position="292"/>
    </location>
    <ligand>
        <name>Mg(2+)</name>
        <dbReference type="ChEBI" id="CHEBI:18420"/>
        <label>1</label>
    </ligand>
</feature>
<dbReference type="RefSeq" id="WP_160721126.1">
    <property type="nucleotide sequence ID" value="NZ_SUMG01000008.1"/>
</dbReference>
<feature type="binding site" evidence="3">
    <location>
        <position position="57"/>
    </location>
    <ligand>
        <name>Mg(2+)</name>
        <dbReference type="ChEBI" id="CHEBI:18420"/>
        <label>1</label>
    </ligand>
</feature>